<dbReference type="Gene3D" id="1.10.10.10">
    <property type="entry name" value="Winged helix-like DNA-binding domain superfamily/Winged helix DNA-binding domain"/>
    <property type="match status" value="1"/>
</dbReference>
<dbReference type="RefSeq" id="WP_077835977.1">
    <property type="nucleotide sequence ID" value="NZ_CP096983.1"/>
</dbReference>
<dbReference type="GO" id="GO:0030170">
    <property type="term" value="F:pyridoxal phosphate binding"/>
    <property type="evidence" value="ECO:0007669"/>
    <property type="project" value="InterPro"/>
</dbReference>
<accession>A0A1S8L746</accession>
<dbReference type="AlphaFoldDB" id="A0A1S8L746"/>
<dbReference type="GO" id="GO:0003700">
    <property type="term" value="F:DNA-binding transcription factor activity"/>
    <property type="evidence" value="ECO:0007669"/>
    <property type="project" value="InterPro"/>
</dbReference>
<keyword evidence="4" id="KW-0238">DNA-binding</keyword>
<dbReference type="InterPro" id="IPR000524">
    <property type="entry name" value="Tscrpt_reg_HTH_GntR"/>
</dbReference>
<dbReference type="InterPro" id="IPR015422">
    <property type="entry name" value="PyrdxlP-dep_Trfase_small"/>
</dbReference>
<keyword evidence="3" id="KW-0805">Transcription regulation</keyword>
<dbReference type="InterPro" id="IPR015421">
    <property type="entry name" value="PyrdxlP-dep_Trfase_major"/>
</dbReference>
<dbReference type="CDD" id="cd00609">
    <property type="entry name" value="AAT_like"/>
    <property type="match status" value="1"/>
</dbReference>
<dbReference type="GO" id="GO:0003677">
    <property type="term" value="F:DNA binding"/>
    <property type="evidence" value="ECO:0007669"/>
    <property type="project" value="UniProtKB-KW"/>
</dbReference>
<dbReference type="SMART" id="SM00345">
    <property type="entry name" value="HTH_GNTR"/>
    <property type="match status" value="1"/>
</dbReference>
<evidence type="ECO:0000256" key="3">
    <source>
        <dbReference type="ARBA" id="ARBA00023015"/>
    </source>
</evidence>
<dbReference type="PANTHER" id="PTHR46577:SF1">
    <property type="entry name" value="HTH-TYPE TRANSCRIPTIONAL REGULATORY PROTEIN GABR"/>
    <property type="match status" value="1"/>
</dbReference>
<keyword evidence="5" id="KW-0804">Transcription</keyword>
<evidence type="ECO:0000313" key="7">
    <source>
        <dbReference type="Proteomes" id="UP000190951"/>
    </source>
</evidence>
<dbReference type="Pfam" id="PF00392">
    <property type="entry name" value="GntR"/>
    <property type="match status" value="1"/>
</dbReference>
<dbReference type="EC" id="2.6.1.83" evidence="6"/>
<dbReference type="Gene3D" id="3.40.640.10">
    <property type="entry name" value="Type I PLP-dependent aspartate aminotransferase-like (Major domain)"/>
    <property type="match status" value="1"/>
</dbReference>
<dbReference type="InterPro" id="IPR004839">
    <property type="entry name" value="Aminotransferase_I/II_large"/>
</dbReference>
<dbReference type="EMBL" id="CP096983">
    <property type="protein sequence ID" value="URZ12208.1"/>
    <property type="molecule type" value="Genomic_DNA"/>
</dbReference>
<dbReference type="STRING" id="84029.CROST_18950"/>
<dbReference type="PROSITE" id="PS50949">
    <property type="entry name" value="HTH_GNTR"/>
    <property type="match status" value="1"/>
</dbReference>
<evidence type="ECO:0000313" key="6">
    <source>
        <dbReference type="EMBL" id="URZ12208.1"/>
    </source>
</evidence>
<evidence type="ECO:0000256" key="4">
    <source>
        <dbReference type="ARBA" id="ARBA00023125"/>
    </source>
</evidence>
<name>A0A1S8L746_9CLOT</name>
<dbReference type="InterPro" id="IPR051446">
    <property type="entry name" value="HTH_trans_reg/aminotransferase"/>
</dbReference>
<sequence>MEKYKICFREETPKYIQIAKNIKRLIDVGEIIDGEKLPPIRKLSVFLGVNNDTIVNVYKKLQGEGYAFLKMGSGTYAKKRDINKKILRDYSNIFKQITKEKYNEYVDFAEENPCAEFFPVNNFKKVINEVLDRDGVDALSYEETLGYRGLRNNISKYFWNEKIDSDRILIVSGAQQGIDIVSKAIVNVNDNIIVEKPTYSGALSIFKWRRANIFEVDMENGGINIENFEKILKKNNIKCFYTMSYFQNPTGLSYSYEKKKKIIELANKYDFYIIEDDYLSEIKYDKNIDYISFKAIDQWDRVIYIKSFSKIFLPGIRIGYLVMPSKIKDHIENSKINTDISTSSLMQRALDLYIKNGYWKNYISEINNIYKRRYEFMVNTLLSGLGNKVQFIRPGGGFSLYLKIEDFIEKNCIDLFYECKENKVLITPGVFFYKNSICGRKYFKIGFSKTDEERIKKGIEIINSILK</sequence>
<dbReference type="InterPro" id="IPR036388">
    <property type="entry name" value="WH-like_DNA-bd_sf"/>
</dbReference>
<evidence type="ECO:0000256" key="5">
    <source>
        <dbReference type="ARBA" id="ARBA00023163"/>
    </source>
</evidence>
<dbReference type="CDD" id="cd07377">
    <property type="entry name" value="WHTH_GntR"/>
    <property type="match status" value="1"/>
</dbReference>
<proteinExistence type="inferred from homology"/>
<keyword evidence="6" id="KW-0032">Aminotransferase</keyword>
<dbReference type="InterPro" id="IPR015424">
    <property type="entry name" value="PyrdxlP-dep_Trfase"/>
</dbReference>
<evidence type="ECO:0000256" key="1">
    <source>
        <dbReference type="ARBA" id="ARBA00005384"/>
    </source>
</evidence>
<dbReference type="Proteomes" id="UP000190951">
    <property type="component" value="Chromosome"/>
</dbReference>
<dbReference type="InterPro" id="IPR036390">
    <property type="entry name" value="WH_DNA-bd_sf"/>
</dbReference>
<gene>
    <name evidence="6" type="primary">dapL_2</name>
    <name evidence="6" type="ORF">CROST_029250</name>
</gene>
<evidence type="ECO:0000256" key="2">
    <source>
        <dbReference type="ARBA" id="ARBA00022898"/>
    </source>
</evidence>
<organism evidence="6 7">
    <name type="scientific">Clostridium felsineum</name>
    <dbReference type="NCBI Taxonomy" id="36839"/>
    <lineage>
        <taxon>Bacteria</taxon>
        <taxon>Bacillati</taxon>
        <taxon>Bacillota</taxon>
        <taxon>Clostridia</taxon>
        <taxon>Eubacteriales</taxon>
        <taxon>Clostridiaceae</taxon>
        <taxon>Clostridium</taxon>
    </lineage>
</organism>
<reference evidence="6 7" key="1">
    <citation type="submission" date="2022-04" db="EMBL/GenBank/DDBJ databases">
        <title>Genome sequence of C. roseum typestrain.</title>
        <authorList>
            <person name="Poehlein A."/>
            <person name="Schoch T."/>
            <person name="Duerre P."/>
            <person name="Daniel R."/>
        </authorList>
    </citation>
    <scope>NUCLEOTIDE SEQUENCE [LARGE SCALE GENOMIC DNA]</scope>
    <source>
        <strain evidence="6 7">DSM 7320</strain>
    </source>
</reference>
<protein>
    <submittedName>
        <fullName evidence="6">LL-diaminopimelate aminotransferase</fullName>
        <ecNumber evidence="6">2.6.1.83</ecNumber>
    </submittedName>
</protein>
<keyword evidence="6" id="KW-0808">Transferase</keyword>
<dbReference type="Pfam" id="PF00155">
    <property type="entry name" value="Aminotran_1_2"/>
    <property type="match status" value="1"/>
</dbReference>
<comment type="similarity">
    <text evidence="1">In the C-terminal section; belongs to the class-I pyridoxal-phosphate-dependent aminotransferase family.</text>
</comment>
<dbReference type="Gene3D" id="3.90.1150.10">
    <property type="entry name" value="Aspartate Aminotransferase, domain 1"/>
    <property type="match status" value="1"/>
</dbReference>
<dbReference type="SUPFAM" id="SSF46785">
    <property type="entry name" value="Winged helix' DNA-binding domain"/>
    <property type="match status" value="1"/>
</dbReference>
<keyword evidence="7" id="KW-1185">Reference proteome</keyword>
<dbReference type="SUPFAM" id="SSF53383">
    <property type="entry name" value="PLP-dependent transferases"/>
    <property type="match status" value="1"/>
</dbReference>
<dbReference type="KEGG" id="crw:CROST_029250"/>
<dbReference type="GO" id="GO:0010285">
    <property type="term" value="F:L,L-diaminopimelate aminotransferase activity"/>
    <property type="evidence" value="ECO:0007669"/>
    <property type="project" value="UniProtKB-EC"/>
</dbReference>
<dbReference type="PANTHER" id="PTHR46577">
    <property type="entry name" value="HTH-TYPE TRANSCRIPTIONAL REGULATORY PROTEIN GABR"/>
    <property type="match status" value="1"/>
</dbReference>
<keyword evidence="2" id="KW-0663">Pyridoxal phosphate</keyword>